<accession>A0A399CSN4</accession>
<dbReference type="OrthoDB" id="1438404at2"/>
<evidence type="ECO:0000313" key="1">
    <source>
        <dbReference type="EMBL" id="RIH62889.1"/>
    </source>
</evidence>
<dbReference type="RefSeq" id="WP_119352197.1">
    <property type="nucleotide sequence ID" value="NZ_QWET01000032.1"/>
</dbReference>
<proteinExistence type="predicted"/>
<keyword evidence="2" id="KW-1185">Reference proteome</keyword>
<protein>
    <submittedName>
        <fullName evidence="1">Uncharacterized protein</fullName>
    </submittedName>
</protein>
<evidence type="ECO:0000313" key="2">
    <source>
        <dbReference type="Proteomes" id="UP000266441"/>
    </source>
</evidence>
<name>A0A399CSN4_9BACT</name>
<dbReference type="EMBL" id="QWET01000032">
    <property type="protein sequence ID" value="RIH62889.1"/>
    <property type="molecule type" value="Genomic_DNA"/>
</dbReference>
<sequence>MNKNFNLLVLVTIISSITLGSCKKDENNDLNNKCNVSNPAEELDWLKEAIDDVKEDEYAYYAMATYKGKTVFYYGNCNPAANYASTVKNCSGENLGHTDDLYDELTDITILWKHVDSKCNFQQ</sequence>
<dbReference type="AlphaFoldDB" id="A0A399CSN4"/>
<organism evidence="1 2">
    <name type="scientific">Mariniphaga sediminis</name>
    <dbReference type="NCBI Taxonomy" id="1628158"/>
    <lineage>
        <taxon>Bacteria</taxon>
        <taxon>Pseudomonadati</taxon>
        <taxon>Bacteroidota</taxon>
        <taxon>Bacteroidia</taxon>
        <taxon>Marinilabiliales</taxon>
        <taxon>Prolixibacteraceae</taxon>
        <taxon>Mariniphaga</taxon>
    </lineage>
</organism>
<comment type="caution">
    <text evidence="1">The sequence shown here is derived from an EMBL/GenBank/DDBJ whole genome shotgun (WGS) entry which is preliminary data.</text>
</comment>
<dbReference type="Proteomes" id="UP000266441">
    <property type="component" value="Unassembled WGS sequence"/>
</dbReference>
<reference evidence="1 2" key="1">
    <citation type="journal article" date="2015" name="Int. J. Syst. Evol. Microbiol.">
        <title>Mariniphaga sediminis sp. nov., isolated from coastal sediment.</title>
        <authorList>
            <person name="Wang F.Q."/>
            <person name="Shen Q.Y."/>
            <person name="Chen G.J."/>
            <person name="Du Z.J."/>
        </authorList>
    </citation>
    <scope>NUCLEOTIDE SEQUENCE [LARGE SCALE GENOMIC DNA]</scope>
    <source>
        <strain evidence="1 2">SY21</strain>
    </source>
</reference>
<gene>
    <name evidence="1" type="ORF">D1164_22680</name>
</gene>
<dbReference type="PROSITE" id="PS51257">
    <property type="entry name" value="PROKAR_LIPOPROTEIN"/>
    <property type="match status" value="1"/>
</dbReference>